<evidence type="ECO:0000313" key="4">
    <source>
        <dbReference type="Proteomes" id="UP001320766"/>
    </source>
</evidence>
<accession>A0ABT1KCK9</accession>
<evidence type="ECO:0000313" key="3">
    <source>
        <dbReference type="EMBL" id="MCP2351685.1"/>
    </source>
</evidence>
<sequence>MRYARRSPLPAAALAMMAMALAPVLASPAHADEQGRTAQRGIITAAHADDPVETPPDDSEPDETALGGDTVHTEGYEARFYIRSGGCEGWVYTKKRSGHWYAKGVIRSRRNHCLMLLETRHGSGGYVQVSNEYRAINETMSTGYHWDDRGYSARVCIQNYDNTEEQYRCGRGV</sequence>
<dbReference type="PROSITE" id="PS51318">
    <property type="entry name" value="TAT"/>
    <property type="match status" value="1"/>
</dbReference>
<feature type="signal peptide" evidence="2">
    <location>
        <begin position="1"/>
        <end position="31"/>
    </location>
</feature>
<name>A0ABT1KCK9_9ACTN</name>
<organism evidence="3 4">
    <name type="scientific">Nonomuraea roseoviolacea subsp. carminata</name>
    <dbReference type="NCBI Taxonomy" id="160689"/>
    <lineage>
        <taxon>Bacteria</taxon>
        <taxon>Bacillati</taxon>
        <taxon>Actinomycetota</taxon>
        <taxon>Actinomycetes</taxon>
        <taxon>Streptosporangiales</taxon>
        <taxon>Streptosporangiaceae</taxon>
        <taxon>Nonomuraea</taxon>
    </lineage>
</organism>
<proteinExistence type="predicted"/>
<feature type="region of interest" description="Disordered" evidence="1">
    <location>
        <begin position="46"/>
        <end position="70"/>
    </location>
</feature>
<feature type="compositionally biased region" description="Acidic residues" evidence="1">
    <location>
        <begin position="51"/>
        <end position="63"/>
    </location>
</feature>
<reference evidence="3 4" key="1">
    <citation type="submission" date="2022-06" db="EMBL/GenBank/DDBJ databases">
        <title>Sequencing the genomes of 1000 actinobacteria strains.</title>
        <authorList>
            <person name="Klenk H.-P."/>
        </authorList>
    </citation>
    <scope>NUCLEOTIDE SEQUENCE [LARGE SCALE GENOMIC DNA]</scope>
    <source>
        <strain evidence="3 4">DSM 44170</strain>
    </source>
</reference>
<comment type="caution">
    <text evidence="3">The sequence shown here is derived from an EMBL/GenBank/DDBJ whole genome shotgun (WGS) entry which is preliminary data.</text>
</comment>
<gene>
    <name evidence="3" type="ORF">HD595_007807</name>
</gene>
<dbReference type="EMBL" id="JAMZEC010000001">
    <property type="protein sequence ID" value="MCP2351685.1"/>
    <property type="molecule type" value="Genomic_DNA"/>
</dbReference>
<protein>
    <submittedName>
        <fullName evidence="3">Uncharacterized protein</fullName>
    </submittedName>
</protein>
<evidence type="ECO:0000256" key="2">
    <source>
        <dbReference type="SAM" id="SignalP"/>
    </source>
</evidence>
<keyword evidence="4" id="KW-1185">Reference proteome</keyword>
<keyword evidence="2" id="KW-0732">Signal</keyword>
<dbReference type="Proteomes" id="UP001320766">
    <property type="component" value="Unassembled WGS sequence"/>
</dbReference>
<evidence type="ECO:0000256" key="1">
    <source>
        <dbReference type="SAM" id="MobiDB-lite"/>
    </source>
</evidence>
<dbReference type="RefSeq" id="WP_253778223.1">
    <property type="nucleotide sequence ID" value="NZ_BAAAVE010000047.1"/>
</dbReference>
<dbReference type="InterPro" id="IPR006311">
    <property type="entry name" value="TAT_signal"/>
</dbReference>
<feature type="chain" id="PRO_5045838822" evidence="2">
    <location>
        <begin position="32"/>
        <end position="173"/>
    </location>
</feature>